<dbReference type="Gene3D" id="3.40.50.920">
    <property type="match status" value="1"/>
</dbReference>
<dbReference type="Pfam" id="PF02780">
    <property type="entry name" value="Transketolase_C"/>
    <property type="match status" value="1"/>
</dbReference>
<reference evidence="2 3" key="1">
    <citation type="journal article" date="2016" name="Nat. Commun.">
        <title>Thousands of microbial genomes shed light on interconnected biogeochemical processes in an aquifer system.</title>
        <authorList>
            <person name="Anantharaman K."/>
            <person name="Brown C.T."/>
            <person name="Hug L.A."/>
            <person name="Sharon I."/>
            <person name="Castelle C.J."/>
            <person name="Probst A.J."/>
            <person name="Thomas B.C."/>
            <person name="Singh A."/>
            <person name="Wilkins M.J."/>
            <person name="Karaoz U."/>
            <person name="Brodie E.L."/>
            <person name="Williams K.H."/>
            <person name="Hubbard S.S."/>
            <person name="Banfield J.F."/>
        </authorList>
    </citation>
    <scope>NUCLEOTIDE SEQUENCE [LARGE SCALE GENOMIC DNA]</scope>
</reference>
<dbReference type="STRING" id="1798649.A3B13_02510"/>
<comment type="caution">
    <text evidence="2">The sequence shown here is derived from an EMBL/GenBank/DDBJ whole genome shotgun (WGS) entry which is preliminary data.</text>
</comment>
<dbReference type="InterPro" id="IPR009014">
    <property type="entry name" value="Transketo_C/PFOR_II"/>
</dbReference>
<evidence type="ECO:0000313" key="3">
    <source>
        <dbReference type="Proteomes" id="UP000176287"/>
    </source>
</evidence>
<dbReference type="InterPro" id="IPR033248">
    <property type="entry name" value="Transketolase_C"/>
</dbReference>
<protein>
    <recommendedName>
        <fullName evidence="1">Transketolase C-terminal domain-containing protein</fullName>
    </recommendedName>
</protein>
<dbReference type="Proteomes" id="UP000176287">
    <property type="component" value="Unassembled WGS sequence"/>
</dbReference>
<evidence type="ECO:0000259" key="1">
    <source>
        <dbReference type="Pfam" id="PF02780"/>
    </source>
</evidence>
<gene>
    <name evidence="2" type="ORF">A3B13_02510</name>
</gene>
<dbReference type="AlphaFoldDB" id="A0A1G2CKU5"/>
<accession>A0A1G2CKU5</accession>
<proteinExistence type="predicted"/>
<feature type="domain" description="Transketolase C-terminal" evidence="1">
    <location>
        <begin position="25"/>
        <end position="88"/>
    </location>
</feature>
<organism evidence="2 3">
    <name type="scientific">Candidatus Liptonbacteria bacterium RIFCSPLOWO2_01_FULL_45_15</name>
    <dbReference type="NCBI Taxonomy" id="1798649"/>
    <lineage>
        <taxon>Bacteria</taxon>
        <taxon>Candidatus Liptoniibacteriota</taxon>
    </lineage>
</organism>
<evidence type="ECO:0000313" key="2">
    <source>
        <dbReference type="EMBL" id="OGZ01038.1"/>
    </source>
</evidence>
<sequence length="142" mass="16334">MYKDEIIDPGEPIVADKDMKFAQYKDGPDATIVSFNFSFPYAWKLGLELEKTGKRPAVFNVNYMTPIDWSPILESAKKTKKMVVIDDSKSENLSCFSLLAEARALSLKKDILIKRRMNDDWLNPVSDAMEIDYEKIVREFIS</sequence>
<name>A0A1G2CKU5_9BACT</name>
<dbReference type="EMBL" id="MHKZ01000007">
    <property type="protein sequence ID" value="OGZ01038.1"/>
    <property type="molecule type" value="Genomic_DNA"/>
</dbReference>
<dbReference type="SUPFAM" id="SSF52922">
    <property type="entry name" value="TK C-terminal domain-like"/>
    <property type="match status" value="1"/>
</dbReference>